<name>H6X4L5_9CAUD</name>
<dbReference type="KEGG" id="vg:14012996"/>
<sequence>MMKNINIFEAEKLLNKYENEYKYNQCDKLRKSEIHFFALLGTNFQDNVYHFYFGNLLNKARNIN</sequence>
<protein>
    <submittedName>
        <fullName evidence="1">Uncharacterized protein</fullName>
    </submittedName>
</protein>
<reference evidence="1 2" key="1">
    <citation type="journal article" date="2012" name="J. Virol.">
        <title>Genome of Klebsiella sp.-Infecting Bacteriophage vB_KleM_RaK2.</title>
        <authorList>
            <person name="Simoliunas E."/>
            <person name="Kaliniene L."/>
            <person name="Truncaite L."/>
            <person name="Klausa V."/>
            <person name="Zajanckauskaite A."/>
            <person name="Meskys R."/>
        </authorList>
    </citation>
    <scope>NUCLEOTIDE SEQUENCE [LARGE SCALE GENOMIC DNA]</scope>
</reference>
<proteinExistence type="predicted"/>
<dbReference type="EMBL" id="JQ513383">
    <property type="protein sequence ID" value="AFA44681.1"/>
    <property type="molecule type" value="Genomic_DNA"/>
</dbReference>
<organism evidence="1 2">
    <name type="scientific">Klebsiella phage vB_KleM_RaK2</name>
    <dbReference type="NCBI Taxonomy" id="1147094"/>
    <lineage>
        <taxon>Viruses</taxon>
        <taxon>Duplodnaviria</taxon>
        <taxon>Heunggongvirae</taxon>
        <taxon>Uroviricota</taxon>
        <taxon>Caudoviricetes</taxon>
        <taxon>Alcyoneusvirus</taxon>
        <taxon>Alcyoneusvirus RaK2</taxon>
    </lineage>
</organism>
<accession>H6X4L5</accession>
<keyword evidence="2" id="KW-1185">Reference proteome</keyword>
<dbReference type="RefSeq" id="YP_007007563.1">
    <property type="nucleotide sequence ID" value="NC_019526.1"/>
</dbReference>
<evidence type="ECO:0000313" key="1">
    <source>
        <dbReference type="EMBL" id="AFA44681.1"/>
    </source>
</evidence>
<evidence type="ECO:0000313" key="2">
    <source>
        <dbReference type="Proteomes" id="UP000007524"/>
    </source>
</evidence>
<dbReference type="GeneID" id="14012996"/>
<dbReference type="Proteomes" id="UP000007524">
    <property type="component" value="Segment"/>
</dbReference>
<gene>
    <name evidence="1" type="ORF">RaK2_00408</name>
</gene>